<dbReference type="Proteomes" id="UP000604825">
    <property type="component" value="Unassembled WGS sequence"/>
</dbReference>
<dbReference type="EMBL" id="CAJGYO010000014">
    <property type="protein sequence ID" value="CAD6268186.1"/>
    <property type="molecule type" value="Genomic_DNA"/>
</dbReference>
<organism evidence="1 2">
    <name type="scientific">Miscanthus lutarioriparius</name>
    <dbReference type="NCBI Taxonomy" id="422564"/>
    <lineage>
        <taxon>Eukaryota</taxon>
        <taxon>Viridiplantae</taxon>
        <taxon>Streptophyta</taxon>
        <taxon>Embryophyta</taxon>
        <taxon>Tracheophyta</taxon>
        <taxon>Spermatophyta</taxon>
        <taxon>Magnoliopsida</taxon>
        <taxon>Liliopsida</taxon>
        <taxon>Poales</taxon>
        <taxon>Poaceae</taxon>
        <taxon>PACMAD clade</taxon>
        <taxon>Panicoideae</taxon>
        <taxon>Andropogonodae</taxon>
        <taxon>Andropogoneae</taxon>
        <taxon>Saccharinae</taxon>
        <taxon>Miscanthus</taxon>
    </lineage>
</organism>
<evidence type="ECO:0000313" key="1">
    <source>
        <dbReference type="EMBL" id="CAD6268186.1"/>
    </source>
</evidence>
<keyword evidence="2" id="KW-1185">Reference proteome</keyword>
<evidence type="ECO:0000313" key="2">
    <source>
        <dbReference type="Proteomes" id="UP000604825"/>
    </source>
</evidence>
<name>A0A811RD48_9POAL</name>
<gene>
    <name evidence="1" type="ORF">NCGR_LOCUS51491</name>
</gene>
<comment type="caution">
    <text evidence="1">The sequence shown here is derived from an EMBL/GenBank/DDBJ whole genome shotgun (WGS) entry which is preliminary data.</text>
</comment>
<proteinExistence type="predicted"/>
<accession>A0A811RD48</accession>
<sequence length="133" mass="14588">MESTSPPPPLLVFLLRHRSSTTLFSTAWRSPPLLSPLRSRSRRVRRWGFHYVTGGGGWRGCGRAESLMTGLASLRTVASSRPLCANPALLPQILLPRSSPTTTPRESEKRQTHIAGVIVCIIMSSQATWPAKA</sequence>
<protein>
    <submittedName>
        <fullName evidence="1">Uncharacterized protein</fullName>
    </submittedName>
</protein>
<reference evidence="1" key="1">
    <citation type="submission" date="2020-10" db="EMBL/GenBank/DDBJ databases">
        <authorList>
            <person name="Han B."/>
            <person name="Lu T."/>
            <person name="Zhao Q."/>
            <person name="Huang X."/>
            <person name="Zhao Y."/>
        </authorList>
    </citation>
    <scope>NUCLEOTIDE SEQUENCE</scope>
</reference>
<dbReference type="AlphaFoldDB" id="A0A811RD48"/>